<gene>
    <name evidence="9" type="ORF">CHH48_07545</name>
</gene>
<evidence type="ECO:0000313" key="10">
    <source>
        <dbReference type="Proteomes" id="UP000216852"/>
    </source>
</evidence>
<evidence type="ECO:0000313" key="9">
    <source>
        <dbReference type="EMBL" id="PAE00644.1"/>
    </source>
</evidence>
<evidence type="ECO:0000256" key="6">
    <source>
        <dbReference type="SAM" id="MobiDB-lite"/>
    </source>
</evidence>
<comment type="caution">
    <text evidence="9">The sequence shown here is derived from an EMBL/GenBank/DDBJ whole genome shotgun (WGS) entry which is preliminary data.</text>
</comment>
<dbReference type="InterPro" id="IPR010810">
    <property type="entry name" value="Flagellin_hook_IN_motif"/>
</dbReference>
<evidence type="ECO:0000256" key="4">
    <source>
        <dbReference type="ARBA" id="ARBA00023143"/>
    </source>
</evidence>
<dbReference type="InterPro" id="IPR040026">
    <property type="entry name" value="FliD"/>
</dbReference>
<name>A0ABX4H0K3_9BACI</name>
<evidence type="ECO:0000256" key="3">
    <source>
        <dbReference type="ARBA" id="ARBA00023054"/>
    </source>
</evidence>
<keyword evidence="10" id="KW-1185">Reference proteome</keyword>
<sequence length="497" mass="55590">MRVGGLASGIDTDSLVEQLMNAERQKLYKMQQEQTKLTWQQDSYREVNTSLKSFDDMLTNMKLSTTYNQKTTTSSSSAVTATADSSASNGSYSIEVTQVATAAINVSTGSVGGDDFNPDEPIGEQFTVSFTTYDQEGTEIKYDKTFTSSDSLNDILKDITNSNAGVRASYDTQSGKVVMEKKYTGDLNEDIYDNDGKLLSRNAEIDFGADNAFFSGFLNLKNENESGGQNAKITYNGVLDVETSKNSYSLGGVTFNFVEETKGPVRVSVDNDVDAAYDKIKEFVDKYNEIIEEVNGRLDEKVYRDYPPLTDDQKKEMSEDEIKLWDEKAKSGMLKGDSVLQNGLFSMRNAWYSNVETGGEYTQLAQIGITTSKDYLENGKLVIDEKQLKDALRENPDGVYKLFSNSAEGESQGILQRLEKTVDSTMDNIYKKAGKSTYTNDQFTIGKRLDDVEKRIDDFQDYLTQTEDRYWRQFSAMEQAISQMNQQSAYLTSSFGG</sequence>
<feature type="region of interest" description="Disordered" evidence="6">
    <location>
        <begin position="69"/>
        <end position="88"/>
    </location>
</feature>
<dbReference type="PANTHER" id="PTHR30288:SF0">
    <property type="entry name" value="FLAGELLAR HOOK-ASSOCIATED PROTEIN 2"/>
    <property type="match status" value="1"/>
</dbReference>
<comment type="similarity">
    <text evidence="1 5">Belongs to the FliD family.</text>
</comment>
<comment type="subunit">
    <text evidence="2 5">Homopentamer.</text>
</comment>
<feature type="domain" description="Flagellar hook-associated protein 2 C-terminal" evidence="8">
    <location>
        <begin position="228"/>
        <end position="486"/>
    </location>
</feature>
<dbReference type="Pfam" id="PF07196">
    <property type="entry name" value="Flagellin_IN"/>
    <property type="match status" value="1"/>
</dbReference>
<accession>A0ABX4H0K3</accession>
<reference evidence="9 10" key="1">
    <citation type="submission" date="2017-07" db="EMBL/GenBank/DDBJ databases">
        <title>Isolation and whole genome analysis of endospore-forming bacteria from heroin.</title>
        <authorList>
            <person name="Kalinowski J."/>
            <person name="Ahrens B."/>
            <person name="Al-Dilaimi A."/>
            <person name="Winkler A."/>
            <person name="Wibberg D."/>
            <person name="Schleenbecker U."/>
            <person name="Ruckert C."/>
            <person name="Wolfel R."/>
            <person name="Grass G."/>
        </authorList>
    </citation>
    <scope>NUCLEOTIDE SEQUENCE [LARGE SCALE GENOMIC DNA]</scope>
    <source>
        <strain evidence="9 10">7517-1</strain>
    </source>
</reference>
<comment type="function">
    <text evidence="5">Required for morphogenesis and for the elongation of the flagellar filament by facilitating polymerization of the flagellin monomers at the tip of growing filament. Forms a capping structure, which prevents flagellin subunits (transported through the central channel of the flagellum) from leaking out without polymerization at the distal end.</text>
</comment>
<evidence type="ECO:0000256" key="1">
    <source>
        <dbReference type="ARBA" id="ARBA00009764"/>
    </source>
</evidence>
<feature type="compositionally biased region" description="Low complexity" evidence="6">
    <location>
        <begin position="71"/>
        <end position="88"/>
    </location>
</feature>
<evidence type="ECO:0000259" key="7">
    <source>
        <dbReference type="Pfam" id="PF02465"/>
    </source>
</evidence>
<dbReference type="PANTHER" id="PTHR30288">
    <property type="entry name" value="FLAGELLAR CAP/ASSEMBLY PROTEIN FLID"/>
    <property type="match status" value="1"/>
</dbReference>
<dbReference type="EMBL" id="NPBJ01000013">
    <property type="protein sequence ID" value="PAE00644.1"/>
    <property type="molecule type" value="Genomic_DNA"/>
</dbReference>
<evidence type="ECO:0000259" key="8">
    <source>
        <dbReference type="Pfam" id="PF07195"/>
    </source>
</evidence>
<evidence type="ECO:0000256" key="5">
    <source>
        <dbReference type="RuleBase" id="RU362066"/>
    </source>
</evidence>
<comment type="subcellular location">
    <subcellularLocation>
        <location evidence="5">Secreted</location>
    </subcellularLocation>
    <subcellularLocation>
        <location evidence="5">Bacterial flagellum</location>
    </subcellularLocation>
</comment>
<organism evidence="9 10">
    <name type="scientific">Terribacillus saccharophilus</name>
    <dbReference type="NCBI Taxonomy" id="361277"/>
    <lineage>
        <taxon>Bacteria</taxon>
        <taxon>Bacillati</taxon>
        <taxon>Bacillota</taxon>
        <taxon>Bacilli</taxon>
        <taxon>Bacillales</taxon>
        <taxon>Bacillaceae</taxon>
        <taxon>Terribacillus</taxon>
    </lineage>
</organism>
<proteinExistence type="inferred from homology"/>
<protein>
    <recommendedName>
        <fullName evidence="5">Flagellar hook-associated protein 2</fullName>
        <shortName evidence="5">HAP2</shortName>
    </recommendedName>
    <alternativeName>
        <fullName evidence="5">Flagellar cap protein</fullName>
    </alternativeName>
</protein>
<evidence type="ECO:0000256" key="2">
    <source>
        <dbReference type="ARBA" id="ARBA00011255"/>
    </source>
</evidence>
<keyword evidence="4 5" id="KW-0975">Bacterial flagellum</keyword>
<dbReference type="InterPro" id="IPR010809">
    <property type="entry name" value="FliD_C"/>
</dbReference>
<keyword evidence="3" id="KW-0175">Coiled coil</keyword>
<dbReference type="NCBIfam" id="NF005833">
    <property type="entry name" value="PRK07737.1"/>
    <property type="match status" value="1"/>
</dbReference>
<dbReference type="Pfam" id="PF07195">
    <property type="entry name" value="FliD_C"/>
    <property type="match status" value="1"/>
</dbReference>
<dbReference type="InterPro" id="IPR003481">
    <property type="entry name" value="FliD_N"/>
</dbReference>
<keyword evidence="5" id="KW-0964">Secreted</keyword>
<dbReference type="Proteomes" id="UP000216852">
    <property type="component" value="Unassembled WGS sequence"/>
</dbReference>
<dbReference type="Pfam" id="PF02465">
    <property type="entry name" value="FliD_N"/>
    <property type="match status" value="1"/>
</dbReference>
<feature type="domain" description="Flagellar hook-associated protein 2 N-terminal" evidence="7">
    <location>
        <begin position="8"/>
        <end position="103"/>
    </location>
</feature>